<dbReference type="KEGG" id="txi:TH3_18580"/>
<evidence type="ECO:0000256" key="12">
    <source>
        <dbReference type="SAM" id="MobiDB-lite"/>
    </source>
</evidence>
<proteinExistence type="predicted"/>
<evidence type="ECO:0000256" key="1">
    <source>
        <dbReference type="ARBA" id="ARBA00004162"/>
    </source>
</evidence>
<keyword evidence="10" id="KW-0472">Membrane</keyword>
<dbReference type="InterPro" id="IPR002327">
    <property type="entry name" value="Cyt_c_1A/1B"/>
</dbReference>
<dbReference type="Proteomes" id="UP000007127">
    <property type="component" value="Chromosome"/>
</dbReference>
<dbReference type="EMBL" id="CP004388">
    <property type="protein sequence ID" value="AJD53818.1"/>
    <property type="molecule type" value="Genomic_DNA"/>
</dbReference>
<name>A0AB72UHV2_9PROT</name>
<feature type="domain" description="Cytochrome c" evidence="13">
    <location>
        <begin position="74"/>
        <end position="174"/>
    </location>
</feature>
<comment type="subcellular location">
    <subcellularLocation>
        <location evidence="1">Cell membrane</location>
        <topology evidence="1">Single-pass membrane protein</topology>
    </subcellularLocation>
</comment>
<evidence type="ECO:0000256" key="6">
    <source>
        <dbReference type="ARBA" id="ARBA00022723"/>
    </source>
</evidence>
<sequence>MKTMEINKIVAGVICAVLLVIVVGKIGSALVHPEELETPVYPFSEDLMAGANAPAAAPAEPAGPEPIFALLASADLAEGEKVFKKCASCHDTENGGPNKTGPNLYGIVGNKFAHKDDFAYSDAMANHGGTWGWEELNHFLYKPRDYVEGTKMSFGGLKKAEDRAAVIAWLNSKSDNPLPYPDPAEATAAEGTDAAADAAADTPAEAAESNDAPAEEAPAADAPAEPAAEGEAPAQ</sequence>
<dbReference type="PANTHER" id="PTHR11961">
    <property type="entry name" value="CYTOCHROME C"/>
    <property type="match status" value="1"/>
</dbReference>
<evidence type="ECO:0000259" key="13">
    <source>
        <dbReference type="PROSITE" id="PS51007"/>
    </source>
</evidence>
<keyword evidence="7" id="KW-0249">Electron transport</keyword>
<keyword evidence="3" id="KW-1003">Cell membrane</keyword>
<feature type="compositionally biased region" description="Low complexity" evidence="12">
    <location>
        <begin position="183"/>
        <end position="235"/>
    </location>
</feature>
<keyword evidence="6 11" id="KW-0479">Metal-binding</keyword>
<evidence type="ECO:0000256" key="3">
    <source>
        <dbReference type="ARBA" id="ARBA00022475"/>
    </source>
</evidence>
<dbReference type="FunFam" id="1.10.760.10:FF:000026">
    <property type="entry name" value="Cytochrome C, membrane-bound"/>
    <property type="match status" value="1"/>
</dbReference>
<dbReference type="GeneID" id="31929386"/>
<dbReference type="PRINTS" id="PR00604">
    <property type="entry name" value="CYTCHRMECIAB"/>
</dbReference>
<dbReference type="InterPro" id="IPR009056">
    <property type="entry name" value="Cyt_c-like_dom"/>
</dbReference>
<evidence type="ECO:0000313" key="14">
    <source>
        <dbReference type="EMBL" id="AJD53818.1"/>
    </source>
</evidence>
<protein>
    <submittedName>
        <fullName evidence="14">Cytochrome c domain-containing protein</fullName>
    </submittedName>
</protein>
<dbReference type="GO" id="GO:0046872">
    <property type="term" value="F:metal ion binding"/>
    <property type="evidence" value="ECO:0007669"/>
    <property type="project" value="UniProtKB-KW"/>
</dbReference>
<evidence type="ECO:0000256" key="5">
    <source>
        <dbReference type="ARBA" id="ARBA00022692"/>
    </source>
</evidence>
<evidence type="ECO:0000256" key="2">
    <source>
        <dbReference type="ARBA" id="ARBA00022448"/>
    </source>
</evidence>
<keyword evidence="9 11" id="KW-0408">Iron</keyword>
<evidence type="ECO:0000256" key="7">
    <source>
        <dbReference type="ARBA" id="ARBA00022982"/>
    </source>
</evidence>
<dbReference type="AlphaFoldDB" id="A0AB72UHV2"/>
<keyword evidence="8" id="KW-1133">Transmembrane helix</keyword>
<evidence type="ECO:0000256" key="10">
    <source>
        <dbReference type="ARBA" id="ARBA00023136"/>
    </source>
</evidence>
<evidence type="ECO:0000256" key="4">
    <source>
        <dbReference type="ARBA" id="ARBA00022617"/>
    </source>
</evidence>
<evidence type="ECO:0000313" key="15">
    <source>
        <dbReference type="Proteomes" id="UP000007127"/>
    </source>
</evidence>
<feature type="region of interest" description="Disordered" evidence="12">
    <location>
        <begin position="173"/>
        <end position="235"/>
    </location>
</feature>
<keyword evidence="2" id="KW-0813">Transport</keyword>
<dbReference type="GO" id="GO:0009055">
    <property type="term" value="F:electron transfer activity"/>
    <property type="evidence" value="ECO:0007669"/>
    <property type="project" value="InterPro"/>
</dbReference>
<keyword evidence="4 11" id="KW-0349">Heme</keyword>
<dbReference type="PROSITE" id="PS51007">
    <property type="entry name" value="CYTC"/>
    <property type="match status" value="1"/>
</dbReference>
<keyword evidence="5" id="KW-0812">Transmembrane</keyword>
<evidence type="ECO:0000256" key="8">
    <source>
        <dbReference type="ARBA" id="ARBA00022989"/>
    </source>
</evidence>
<organism evidence="14 15">
    <name type="scientific">Thalassospira xiamenensis M-5 = DSM 17429</name>
    <dbReference type="NCBI Taxonomy" id="1123366"/>
    <lineage>
        <taxon>Bacteria</taxon>
        <taxon>Pseudomonadati</taxon>
        <taxon>Pseudomonadota</taxon>
        <taxon>Alphaproteobacteria</taxon>
        <taxon>Rhodospirillales</taxon>
        <taxon>Thalassospiraceae</taxon>
        <taxon>Thalassospira</taxon>
    </lineage>
</organism>
<dbReference type="GO" id="GO:0005886">
    <property type="term" value="C:plasma membrane"/>
    <property type="evidence" value="ECO:0007669"/>
    <property type="project" value="UniProtKB-SubCell"/>
</dbReference>
<dbReference type="InterPro" id="IPR036909">
    <property type="entry name" value="Cyt_c-like_dom_sf"/>
</dbReference>
<accession>A0AB72UHV2</accession>
<dbReference type="Pfam" id="PF00034">
    <property type="entry name" value="Cytochrom_C"/>
    <property type="match status" value="1"/>
</dbReference>
<dbReference type="Gene3D" id="1.10.760.10">
    <property type="entry name" value="Cytochrome c-like domain"/>
    <property type="match status" value="1"/>
</dbReference>
<dbReference type="GO" id="GO:0020037">
    <property type="term" value="F:heme binding"/>
    <property type="evidence" value="ECO:0007669"/>
    <property type="project" value="InterPro"/>
</dbReference>
<reference evidence="14 15" key="1">
    <citation type="journal article" date="2012" name="J. Bacteriol.">
        <title>Genome sequence of Thalassospira xiamenensis type strain M-5.</title>
        <authorList>
            <person name="Lai Q."/>
            <person name="Shao Z."/>
        </authorList>
    </citation>
    <scope>NUCLEOTIDE SEQUENCE [LARGE SCALE GENOMIC DNA]</scope>
    <source>
        <strain evidence="14 15">M-5</strain>
    </source>
</reference>
<gene>
    <name evidence="14" type="ORF">TH3_18580</name>
</gene>
<dbReference type="RefSeq" id="WP_007088801.1">
    <property type="nucleotide sequence ID" value="NZ_CP004388.1"/>
</dbReference>
<evidence type="ECO:0000256" key="11">
    <source>
        <dbReference type="PROSITE-ProRule" id="PRU00433"/>
    </source>
</evidence>
<dbReference type="SUPFAM" id="SSF46626">
    <property type="entry name" value="Cytochrome c"/>
    <property type="match status" value="1"/>
</dbReference>
<evidence type="ECO:0000256" key="9">
    <source>
        <dbReference type="ARBA" id="ARBA00023004"/>
    </source>
</evidence>